<dbReference type="KEGG" id="dpte:113791895"/>
<evidence type="ECO:0000256" key="6">
    <source>
        <dbReference type="ARBA" id="ARBA00022775"/>
    </source>
</evidence>
<keyword evidence="5 11" id="KW-0812">Transmembrane</keyword>
<protein>
    <submittedName>
        <fullName evidence="14">Syntaxin-like isoform X1</fullName>
    </submittedName>
</protein>
<dbReference type="PROSITE" id="PS00914">
    <property type="entry name" value="SYNTAXIN"/>
    <property type="match status" value="1"/>
</dbReference>
<dbReference type="GO" id="GO:0012505">
    <property type="term" value="C:endomembrane system"/>
    <property type="evidence" value="ECO:0007669"/>
    <property type="project" value="UniProtKB-SubCell"/>
</dbReference>
<dbReference type="GO" id="GO:0005484">
    <property type="term" value="F:SNAP receptor activity"/>
    <property type="evidence" value="ECO:0007669"/>
    <property type="project" value="InterPro"/>
</dbReference>
<keyword evidence="4" id="KW-0813">Transport</keyword>
<gene>
    <name evidence="14" type="primary">LOC113791895</name>
</gene>
<dbReference type="AlphaFoldDB" id="A0A6P6XXC3"/>
<dbReference type="GO" id="GO:0006886">
    <property type="term" value="P:intracellular protein transport"/>
    <property type="evidence" value="ECO:0007669"/>
    <property type="project" value="InterPro"/>
</dbReference>
<comment type="similarity">
    <text evidence="3 10">Belongs to the syntaxin family.</text>
</comment>
<keyword evidence="8" id="KW-0175">Coiled coil</keyword>
<dbReference type="InterPro" id="IPR010989">
    <property type="entry name" value="SNARE"/>
</dbReference>
<dbReference type="GO" id="GO:0006906">
    <property type="term" value="P:vesicle fusion"/>
    <property type="evidence" value="ECO:0007669"/>
    <property type="project" value="TreeGrafter"/>
</dbReference>
<organism evidence="13 14">
    <name type="scientific">Dermatophagoides pteronyssinus</name>
    <name type="common">European house dust mite</name>
    <dbReference type="NCBI Taxonomy" id="6956"/>
    <lineage>
        <taxon>Eukaryota</taxon>
        <taxon>Metazoa</taxon>
        <taxon>Ecdysozoa</taxon>
        <taxon>Arthropoda</taxon>
        <taxon>Chelicerata</taxon>
        <taxon>Arachnida</taxon>
        <taxon>Acari</taxon>
        <taxon>Acariformes</taxon>
        <taxon>Sarcoptiformes</taxon>
        <taxon>Astigmata</taxon>
        <taxon>Psoroptidia</taxon>
        <taxon>Analgoidea</taxon>
        <taxon>Pyroglyphidae</taxon>
        <taxon>Dermatophagoidinae</taxon>
        <taxon>Dermatophagoides</taxon>
    </lineage>
</organism>
<accession>A0A6P6XXC3</accession>
<keyword evidence="7 11" id="KW-1133">Transmembrane helix</keyword>
<dbReference type="SUPFAM" id="SSF47661">
    <property type="entry name" value="t-snare proteins"/>
    <property type="match status" value="1"/>
</dbReference>
<feature type="domain" description="T-SNARE coiled-coil homology" evidence="12">
    <location>
        <begin position="208"/>
        <end position="270"/>
    </location>
</feature>
<dbReference type="FunFam" id="1.20.5.110:FF:000022">
    <property type="entry name" value="Syntaxin 19"/>
    <property type="match status" value="1"/>
</dbReference>
<keyword evidence="6" id="KW-0532">Neurotransmitter transport</keyword>
<dbReference type="InterPro" id="IPR006012">
    <property type="entry name" value="Syntaxin/epimorphin_CS"/>
</dbReference>
<dbReference type="PANTHER" id="PTHR19957:SF307">
    <property type="entry name" value="PROTEIN SSO1-RELATED"/>
    <property type="match status" value="1"/>
</dbReference>
<dbReference type="InterPro" id="IPR000727">
    <property type="entry name" value="T_SNARE_dom"/>
</dbReference>
<dbReference type="InParanoid" id="A0A6P6XXC3"/>
<dbReference type="GO" id="GO:0031201">
    <property type="term" value="C:SNARE complex"/>
    <property type="evidence" value="ECO:0007669"/>
    <property type="project" value="TreeGrafter"/>
</dbReference>
<feature type="transmembrane region" description="Helical" evidence="11">
    <location>
        <begin position="282"/>
        <end position="303"/>
    </location>
</feature>
<dbReference type="RefSeq" id="XP_027197546.1">
    <property type="nucleotide sequence ID" value="XM_027341745.1"/>
</dbReference>
<dbReference type="CDD" id="cd00179">
    <property type="entry name" value="SynN"/>
    <property type="match status" value="1"/>
</dbReference>
<dbReference type="Gene3D" id="1.20.5.110">
    <property type="match status" value="1"/>
</dbReference>
<dbReference type="OMA" id="WIAICCA"/>
<evidence type="ECO:0000256" key="7">
    <source>
        <dbReference type="ARBA" id="ARBA00022989"/>
    </source>
</evidence>
<dbReference type="Proteomes" id="UP000515146">
    <property type="component" value="Unplaced"/>
</dbReference>
<dbReference type="InterPro" id="IPR006011">
    <property type="entry name" value="Syntaxin_N"/>
</dbReference>
<keyword evidence="9 11" id="KW-0472">Membrane</keyword>
<dbReference type="GO" id="GO:0006887">
    <property type="term" value="P:exocytosis"/>
    <property type="evidence" value="ECO:0007669"/>
    <property type="project" value="TreeGrafter"/>
</dbReference>
<dbReference type="GO" id="GO:0006836">
    <property type="term" value="P:neurotransmitter transport"/>
    <property type="evidence" value="ECO:0007669"/>
    <property type="project" value="UniProtKB-KW"/>
</dbReference>
<dbReference type="Pfam" id="PF00804">
    <property type="entry name" value="Syntaxin"/>
    <property type="match status" value="1"/>
</dbReference>
<dbReference type="Pfam" id="PF05739">
    <property type="entry name" value="SNARE"/>
    <property type="match status" value="1"/>
</dbReference>
<evidence type="ECO:0000256" key="3">
    <source>
        <dbReference type="ARBA" id="ARBA00009063"/>
    </source>
</evidence>
<dbReference type="Gene3D" id="1.20.58.70">
    <property type="match status" value="1"/>
</dbReference>
<reference evidence="14" key="1">
    <citation type="submission" date="2025-08" db="UniProtKB">
        <authorList>
            <consortium name="RefSeq"/>
        </authorList>
    </citation>
    <scope>IDENTIFICATION</scope>
    <source>
        <strain evidence="14">Airmid</strain>
    </source>
</reference>
<dbReference type="CDD" id="cd15848">
    <property type="entry name" value="SNARE_syntaxin1-like"/>
    <property type="match status" value="1"/>
</dbReference>
<dbReference type="SMART" id="SM00503">
    <property type="entry name" value="SynN"/>
    <property type="match status" value="1"/>
</dbReference>
<dbReference type="GO" id="GO:0005886">
    <property type="term" value="C:plasma membrane"/>
    <property type="evidence" value="ECO:0007669"/>
    <property type="project" value="TreeGrafter"/>
</dbReference>
<dbReference type="PANTHER" id="PTHR19957">
    <property type="entry name" value="SYNTAXIN"/>
    <property type="match status" value="1"/>
</dbReference>
<evidence type="ECO:0000256" key="10">
    <source>
        <dbReference type="RuleBase" id="RU003858"/>
    </source>
</evidence>
<proteinExistence type="inferred from homology"/>
<sequence>MFIFGKNSLKKHYKKMVRDRLAEFKERAGINDDNEQEQCTVIISSMDMEKFIEKVENVRQITRQMENLIKEMKDLHSQILLSAKPDERMKKKLEDININFKMLSKKTKENLKSLEIDCQTQNDRNSASYRMRTVQYQTLRQKLLDVINAYNSEQVEYRTKCKELLRRQITITNQVIDNEELDKILDNPSSEIFIQGLLTETREAREKLEEIQARHEDILKIEKSIRELHEMFVDMATLVENQGEMINRIESHVQETHDYVEKGREETKQAMEYQTKARKKKIIIILILLIAISLLIGYLVWYFK</sequence>
<evidence type="ECO:0000313" key="14">
    <source>
        <dbReference type="RefSeq" id="XP_027197546.1"/>
    </source>
</evidence>
<evidence type="ECO:0000256" key="1">
    <source>
        <dbReference type="ARBA" id="ARBA00004184"/>
    </source>
</evidence>
<evidence type="ECO:0000256" key="4">
    <source>
        <dbReference type="ARBA" id="ARBA00022448"/>
    </source>
</evidence>
<dbReference type="PROSITE" id="PS50192">
    <property type="entry name" value="T_SNARE"/>
    <property type="match status" value="1"/>
</dbReference>
<dbReference type="SMART" id="SM00397">
    <property type="entry name" value="t_SNARE"/>
    <property type="match status" value="1"/>
</dbReference>
<name>A0A6P6XXC3_DERPT</name>
<dbReference type="GO" id="GO:0048278">
    <property type="term" value="P:vesicle docking"/>
    <property type="evidence" value="ECO:0007669"/>
    <property type="project" value="TreeGrafter"/>
</dbReference>
<evidence type="ECO:0000256" key="9">
    <source>
        <dbReference type="ARBA" id="ARBA00023136"/>
    </source>
</evidence>
<keyword evidence="13" id="KW-1185">Reference proteome</keyword>
<dbReference type="GO" id="GO:0000149">
    <property type="term" value="F:SNARE binding"/>
    <property type="evidence" value="ECO:0007669"/>
    <property type="project" value="TreeGrafter"/>
</dbReference>
<comment type="subcellular location">
    <subcellularLocation>
        <location evidence="1">Endomembrane system</location>
        <topology evidence="1">Peripheral membrane protein</topology>
    </subcellularLocation>
    <subcellularLocation>
        <location evidence="2">Membrane</location>
        <topology evidence="2">Single-pass type IV membrane protein</topology>
    </subcellularLocation>
</comment>
<evidence type="ECO:0000313" key="13">
    <source>
        <dbReference type="Proteomes" id="UP000515146"/>
    </source>
</evidence>
<dbReference type="InterPro" id="IPR045242">
    <property type="entry name" value="Syntaxin"/>
</dbReference>
<evidence type="ECO:0000256" key="5">
    <source>
        <dbReference type="ARBA" id="ARBA00022692"/>
    </source>
</evidence>
<evidence type="ECO:0000256" key="11">
    <source>
        <dbReference type="SAM" id="Phobius"/>
    </source>
</evidence>
<evidence type="ECO:0000256" key="8">
    <source>
        <dbReference type="ARBA" id="ARBA00023054"/>
    </source>
</evidence>
<dbReference type="OrthoDB" id="10255013at2759"/>
<evidence type="ECO:0000256" key="2">
    <source>
        <dbReference type="ARBA" id="ARBA00004211"/>
    </source>
</evidence>
<evidence type="ECO:0000259" key="12">
    <source>
        <dbReference type="PROSITE" id="PS50192"/>
    </source>
</evidence>